<dbReference type="PANTHER" id="PTHR33938:SF15">
    <property type="entry name" value="FERULOYL ESTERASE B-RELATED"/>
    <property type="match status" value="1"/>
</dbReference>
<evidence type="ECO:0000313" key="10">
    <source>
        <dbReference type="Proteomes" id="UP000646365"/>
    </source>
</evidence>
<reference evidence="9" key="1">
    <citation type="journal article" date="2014" name="Int. J. Syst. Evol. Microbiol.">
        <title>Complete genome sequence of Corynebacterium casei LMG S-19264T (=DSM 44701T), isolated from a smear-ripened cheese.</title>
        <authorList>
            <consortium name="US DOE Joint Genome Institute (JGI-PGF)"/>
            <person name="Walter F."/>
            <person name="Albersmeier A."/>
            <person name="Kalinowski J."/>
            <person name="Ruckert C."/>
        </authorList>
    </citation>
    <scope>NUCLEOTIDE SEQUENCE</scope>
    <source>
        <strain evidence="9">CGMCC 1.15725</strain>
    </source>
</reference>
<sequence>MTREGKRRRSSGRHLWLLGAVPLALAFGHRAEAANCEGLTGLKVPNTTITAAVSVPAGTYVAPDGASYPDMPAFCRVAATVSTVPTEAVKIEVWLPSATWNGRFEGLGSGGFGGSILYYELAPAVQRGFAAANTDTGHEGGASGAIGQTLPWAQNPVSLRDWGHSSIHLMSESAKAIVQAFYGHKASYAYYDGCSTGGAEAMEEAEYYPDDYDGIHAGSPGMDYSHLMMSFLWGALPSAKDPGAALPAAKLALLHQAVLGACQAKDGSVAGDTFLNDPRKCDFDPAQLQCKPGQDPSTCLTAAQTEAAEQLYHPVTDPESGLRLYPGFARGSEDNWSLIQGALVPFYAQPLLANTVFNNPNWDWTSFNFSSDARQVDRVLSPVINATRPNLERFEAHGGKLIMTQGWDDPLNAQTLPIEYFNNVLIEGRNLEQVHRFYRLFMAPGMGHCAGGPGPNSFDSVGALQAWVEQGQAPEQLIATKFVNDNPADGVAMTRPLCAYPARAQYKGKGSTSEASSFTCVTDHREFAKDLRQEIDNLVATYRSGDLENLPN</sequence>
<dbReference type="AlphaFoldDB" id="A0A8J2YPA8"/>
<dbReference type="GO" id="GO:0052689">
    <property type="term" value="F:carboxylic ester hydrolase activity"/>
    <property type="evidence" value="ECO:0007669"/>
    <property type="project" value="UniProtKB-KW"/>
</dbReference>
<keyword evidence="4 8" id="KW-0732">Signal</keyword>
<dbReference type="GO" id="GO:0046872">
    <property type="term" value="F:metal ion binding"/>
    <property type="evidence" value="ECO:0007669"/>
    <property type="project" value="UniProtKB-KW"/>
</dbReference>
<dbReference type="PANTHER" id="PTHR33938">
    <property type="entry name" value="FERULOYL ESTERASE B-RELATED"/>
    <property type="match status" value="1"/>
</dbReference>
<keyword evidence="10" id="KW-1185">Reference proteome</keyword>
<evidence type="ECO:0000313" key="9">
    <source>
        <dbReference type="EMBL" id="GGF02349.1"/>
    </source>
</evidence>
<feature type="signal peptide" evidence="8">
    <location>
        <begin position="1"/>
        <end position="33"/>
    </location>
</feature>
<evidence type="ECO:0000256" key="4">
    <source>
        <dbReference type="ARBA" id="ARBA00022729"/>
    </source>
</evidence>
<evidence type="ECO:0000256" key="7">
    <source>
        <dbReference type="ARBA" id="ARBA00023157"/>
    </source>
</evidence>
<comment type="caution">
    <text evidence="9">The sequence shown here is derived from an EMBL/GenBank/DDBJ whole genome shotgun (WGS) entry which is preliminary data.</text>
</comment>
<dbReference type="Proteomes" id="UP000646365">
    <property type="component" value="Unassembled WGS sequence"/>
</dbReference>
<keyword evidence="7" id="KW-1015">Disulfide bond</keyword>
<evidence type="ECO:0000256" key="3">
    <source>
        <dbReference type="ARBA" id="ARBA00022723"/>
    </source>
</evidence>
<feature type="chain" id="PRO_5035285683" evidence="8">
    <location>
        <begin position="34"/>
        <end position="552"/>
    </location>
</feature>
<accession>A0A8J2YPA8</accession>
<evidence type="ECO:0000256" key="1">
    <source>
        <dbReference type="ARBA" id="ARBA00006249"/>
    </source>
</evidence>
<evidence type="ECO:0000256" key="2">
    <source>
        <dbReference type="ARBA" id="ARBA00022487"/>
    </source>
</evidence>
<gene>
    <name evidence="9" type="ORF">GCM10011611_04780</name>
</gene>
<keyword evidence="2" id="KW-0719">Serine esterase</keyword>
<organism evidence="9 10">
    <name type="scientific">Aliidongia dinghuensis</name>
    <dbReference type="NCBI Taxonomy" id="1867774"/>
    <lineage>
        <taxon>Bacteria</taxon>
        <taxon>Pseudomonadati</taxon>
        <taxon>Pseudomonadota</taxon>
        <taxon>Alphaproteobacteria</taxon>
        <taxon>Rhodospirillales</taxon>
        <taxon>Dongiaceae</taxon>
        <taxon>Aliidongia</taxon>
    </lineage>
</organism>
<reference evidence="9" key="2">
    <citation type="submission" date="2020-09" db="EMBL/GenBank/DDBJ databases">
        <authorList>
            <person name="Sun Q."/>
            <person name="Zhou Y."/>
        </authorList>
    </citation>
    <scope>NUCLEOTIDE SEQUENCE</scope>
    <source>
        <strain evidence="9">CGMCC 1.15725</strain>
    </source>
</reference>
<dbReference type="EMBL" id="BMJQ01000001">
    <property type="protein sequence ID" value="GGF02349.1"/>
    <property type="molecule type" value="Genomic_DNA"/>
</dbReference>
<dbReference type="Pfam" id="PF07519">
    <property type="entry name" value="Tannase"/>
    <property type="match status" value="1"/>
</dbReference>
<keyword evidence="3" id="KW-0479">Metal-binding</keyword>
<dbReference type="SUPFAM" id="SSF53474">
    <property type="entry name" value="alpha/beta-Hydrolases"/>
    <property type="match status" value="1"/>
</dbReference>
<dbReference type="InterPro" id="IPR029058">
    <property type="entry name" value="AB_hydrolase_fold"/>
</dbReference>
<dbReference type="InterPro" id="IPR011118">
    <property type="entry name" value="Tannase/feruloyl_esterase"/>
</dbReference>
<dbReference type="RefSeq" id="WP_189042040.1">
    <property type="nucleotide sequence ID" value="NZ_BMJQ01000001.1"/>
</dbReference>
<proteinExistence type="inferred from homology"/>
<evidence type="ECO:0000256" key="5">
    <source>
        <dbReference type="ARBA" id="ARBA00022801"/>
    </source>
</evidence>
<keyword evidence="5" id="KW-0378">Hydrolase</keyword>
<comment type="similarity">
    <text evidence="1">Belongs to the tannase family.</text>
</comment>
<protein>
    <submittedName>
        <fullName evidence="9">Putative esterase</fullName>
    </submittedName>
</protein>
<evidence type="ECO:0000256" key="6">
    <source>
        <dbReference type="ARBA" id="ARBA00022837"/>
    </source>
</evidence>
<evidence type="ECO:0000256" key="8">
    <source>
        <dbReference type="SAM" id="SignalP"/>
    </source>
</evidence>
<name>A0A8J2YPA8_9PROT</name>
<keyword evidence="6" id="KW-0106">Calcium</keyword>